<evidence type="ECO:0000256" key="2">
    <source>
        <dbReference type="SAM" id="SignalP"/>
    </source>
</evidence>
<sequence length="79" mass="8086">MNRKLDNSLIALTASGLALVAIALLAAPALDPAPVSGAAPAVESAPDADAVERRSRTVGRRGLAMPYFSFARGVRRIGG</sequence>
<dbReference type="Proteomes" id="UP000647183">
    <property type="component" value="Unassembled WGS sequence"/>
</dbReference>
<feature type="signal peptide" evidence="2">
    <location>
        <begin position="1"/>
        <end position="26"/>
    </location>
</feature>
<keyword evidence="4" id="KW-1185">Reference proteome</keyword>
<comment type="caution">
    <text evidence="3">The sequence shown here is derived from an EMBL/GenBank/DDBJ whole genome shotgun (WGS) entry which is preliminary data.</text>
</comment>
<reference evidence="3 4" key="1">
    <citation type="submission" date="2020-08" db="EMBL/GenBank/DDBJ databases">
        <title>A Genomic Blueprint of the Chicken Gut Microbiome.</title>
        <authorList>
            <person name="Gilroy R."/>
            <person name="Ravi A."/>
            <person name="Getino M."/>
            <person name="Pursley I."/>
            <person name="Horton D.L."/>
            <person name="Alikhan N.-F."/>
            <person name="Baker D."/>
            <person name="Gharbi K."/>
            <person name="Hall N."/>
            <person name="Watson M."/>
            <person name="Adriaenssens E.M."/>
            <person name="Foster-Nyarko E."/>
            <person name="Jarju S."/>
            <person name="Secka A."/>
            <person name="Antonio M."/>
            <person name="Oren A."/>
            <person name="Chaudhuri R."/>
            <person name="La Ragione R.M."/>
            <person name="Hildebrand F."/>
            <person name="Pallen M.J."/>
        </authorList>
    </citation>
    <scope>NUCLEOTIDE SEQUENCE [LARGE SCALE GENOMIC DNA]</scope>
    <source>
        <strain evidence="3 4">Sa2BVA3</strain>
    </source>
</reference>
<evidence type="ECO:0000313" key="4">
    <source>
        <dbReference type="Proteomes" id="UP000647183"/>
    </source>
</evidence>
<accession>A0ABR8UF69</accession>
<protein>
    <submittedName>
        <fullName evidence="3">Uncharacterized protein</fullName>
    </submittedName>
</protein>
<feature type="region of interest" description="Disordered" evidence="1">
    <location>
        <begin position="35"/>
        <end position="54"/>
    </location>
</feature>
<name>A0ABR8UF69_9GAMM</name>
<gene>
    <name evidence="3" type="ORF">H9645_01375</name>
</gene>
<evidence type="ECO:0000313" key="3">
    <source>
        <dbReference type="EMBL" id="MBD7986678.1"/>
    </source>
</evidence>
<proteinExistence type="predicted"/>
<evidence type="ECO:0000256" key="1">
    <source>
        <dbReference type="SAM" id="MobiDB-lite"/>
    </source>
</evidence>
<keyword evidence="2" id="KW-0732">Signal</keyword>
<dbReference type="EMBL" id="JACSQJ010000001">
    <property type="protein sequence ID" value="MBD7986678.1"/>
    <property type="molecule type" value="Genomic_DNA"/>
</dbReference>
<organism evidence="3 4">
    <name type="scientific">Luteimonas colneyensis</name>
    <dbReference type="NCBI Taxonomy" id="2762230"/>
    <lineage>
        <taxon>Bacteria</taxon>
        <taxon>Pseudomonadati</taxon>
        <taxon>Pseudomonadota</taxon>
        <taxon>Gammaproteobacteria</taxon>
        <taxon>Lysobacterales</taxon>
        <taxon>Lysobacteraceae</taxon>
        <taxon>Luteimonas</taxon>
    </lineage>
</organism>
<dbReference type="RefSeq" id="WP_191727943.1">
    <property type="nucleotide sequence ID" value="NZ_JACSQJ010000001.1"/>
</dbReference>
<feature type="chain" id="PRO_5045834084" evidence="2">
    <location>
        <begin position="27"/>
        <end position="79"/>
    </location>
</feature>